<comment type="caution">
    <text evidence="4">The sequence shown here is derived from an EMBL/GenBank/DDBJ whole genome shotgun (WGS) entry which is preliminary data.</text>
</comment>
<evidence type="ECO:0000256" key="1">
    <source>
        <dbReference type="ARBA" id="ARBA00023015"/>
    </source>
</evidence>
<dbReference type="InterPro" id="IPR050109">
    <property type="entry name" value="HTH-type_TetR-like_transc_reg"/>
</dbReference>
<keyword evidence="5" id="KW-1185">Reference proteome</keyword>
<keyword evidence="1" id="KW-0805">Transcription regulation</keyword>
<dbReference type="PANTHER" id="PTHR30055">
    <property type="entry name" value="HTH-TYPE TRANSCRIPTIONAL REGULATOR RUTR"/>
    <property type="match status" value="1"/>
</dbReference>
<reference evidence="4 5" key="1">
    <citation type="submission" date="2023-01" db="EMBL/GenBank/DDBJ databases">
        <title>Draft genome sequence of Nocardiopsis sp. RSe5-2 isolated from halophytes.</title>
        <authorList>
            <person name="Duangmal K."/>
            <person name="Chantavorakit T."/>
        </authorList>
    </citation>
    <scope>NUCLEOTIDE SEQUENCE [LARGE SCALE GENOMIC DNA]</scope>
    <source>
        <strain evidence="4 5">RSe5-2</strain>
    </source>
</reference>
<keyword evidence="3" id="KW-0804">Transcription</keyword>
<dbReference type="SUPFAM" id="SSF46689">
    <property type="entry name" value="Homeodomain-like"/>
    <property type="match status" value="1"/>
</dbReference>
<evidence type="ECO:0000313" key="4">
    <source>
        <dbReference type="EMBL" id="MDA2809869.1"/>
    </source>
</evidence>
<protein>
    <submittedName>
        <fullName evidence="4">TetR/AcrR family transcriptional regulator</fullName>
    </submittedName>
</protein>
<gene>
    <name evidence="4" type="ORF">O4J56_04390</name>
</gene>
<sequence length="274" mass="28373">MKDRVPQEFVDAAIAAARERGTDVASVPVNAIASAAGVSRSTLLRRLGGTRAALDEAVRAAGVDPGARTPVRERAITAAARIIDEHGLGSLTMDAVADAAECSLPGLHAVVDGRDGLLAAVFDRYGPVRELERLAADPPEDLEGTVRALHAALAEAFQRRPRVMPALLADTAARPDGPGSAMFKAGFPRLFAALGGLLLPHVRAGRVVPMPLPLLIQQILGPVAVHLMLRPALETREEAALPPLEEACEVLADACLRAITAPAAGGDDGTDSAG</sequence>
<proteinExistence type="predicted"/>
<evidence type="ECO:0000313" key="5">
    <source>
        <dbReference type="Proteomes" id="UP001527866"/>
    </source>
</evidence>
<accession>A0ABT4U044</accession>
<name>A0ABT4U044_9ACTN</name>
<evidence type="ECO:0000256" key="2">
    <source>
        <dbReference type="ARBA" id="ARBA00023125"/>
    </source>
</evidence>
<dbReference type="RefSeq" id="WP_270683773.1">
    <property type="nucleotide sequence ID" value="NZ_JAQFWQ010000007.1"/>
</dbReference>
<keyword evidence="2" id="KW-0238">DNA-binding</keyword>
<dbReference type="PANTHER" id="PTHR30055:SF234">
    <property type="entry name" value="HTH-TYPE TRANSCRIPTIONAL REGULATOR BETI"/>
    <property type="match status" value="1"/>
</dbReference>
<dbReference type="Proteomes" id="UP001527866">
    <property type="component" value="Unassembled WGS sequence"/>
</dbReference>
<dbReference type="Gene3D" id="1.10.357.10">
    <property type="entry name" value="Tetracycline Repressor, domain 2"/>
    <property type="match status" value="1"/>
</dbReference>
<dbReference type="EMBL" id="JAQFWQ010000007">
    <property type="protein sequence ID" value="MDA2809869.1"/>
    <property type="molecule type" value="Genomic_DNA"/>
</dbReference>
<dbReference type="InterPro" id="IPR009057">
    <property type="entry name" value="Homeodomain-like_sf"/>
</dbReference>
<organism evidence="4 5">
    <name type="scientific">Nocardiopsis endophytica</name>
    <dbReference type="NCBI Taxonomy" id="3018445"/>
    <lineage>
        <taxon>Bacteria</taxon>
        <taxon>Bacillati</taxon>
        <taxon>Actinomycetota</taxon>
        <taxon>Actinomycetes</taxon>
        <taxon>Streptosporangiales</taxon>
        <taxon>Nocardiopsidaceae</taxon>
        <taxon>Nocardiopsis</taxon>
    </lineage>
</organism>
<evidence type="ECO:0000256" key="3">
    <source>
        <dbReference type="ARBA" id="ARBA00023163"/>
    </source>
</evidence>